<dbReference type="SUPFAM" id="SSF46785">
    <property type="entry name" value="Winged helix' DNA-binding domain"/>
    <property type="match status" value="2"/>
</dbReference>
<comment type="similarity">
    <text evidence="1">Belongs to the UPF0502 family.</text>
</comment>
<dbReference type="Proteomes" id="UP001156690">
    <property type="component" value="Unassembled WGS sequence"/>
</dbReference>
<organism evidence="3 4">
    <name type="scientific">Vibrio penaeicida</name>
    <dbReference type="NCBI Taxonomy" id="104609"/>
    <lineage>
        <taxon>Bacteria</taxon>
        <taxon>Pseudomonadati</taxon>
        <taxon>Pseudomonadota</taxon>
        <taxon>Gammaproteobacteria</taxon>
        <taxon>Vibrionales</taxon>
        <taxon>Vibrionaceae</taxon>
        <taxon>Vibrio</taxon>
    </lineage>
</organism>
<feature type="coiled-coil region" evidence="2">
    <location>
        <begin position="190"/>
        <end position="217"/>
    </location>
</feature>
<comment type="caution">
    <text evidence="3">The sequence shown here is derived from an EMBL/GenBank/DDBJ whole genome shotgun (WGS) entry which is preliminary data.</text>
</comment>
<dbReference type="Pfam" id="PF04337">
    <property type="entry name" value="DUF480"/>
    <property type="match status" value="1"/>
</dbReference>
<dbReference type="InterPro" id="IPR007432">
    <property type="entry name" value="DUF480"/>
</dbReference>
<dbReference type="HAMAP" id="MF_01584">
    <property type="entry name" value="UPF0502"/>
    <property type="match status" value="1"/>
</dbReference>
<dbReference type="PANTHER" id="PTHR38768:SF1">
    <property type="entry name" value="UPF0502 PROTEIN YCEH"/>
    <property type="match status" value="1"/>
</dbReference>
<dbReference type="PANTHER" id="PTHR38768">
    <property type="entry name" value="UPF0502 PROTEIN YCEH"/>
    <property type="match status" value="1"/>
</dbReference>
<sequence>MSIELNAIEARVIGCLIEKEVTTPDHYPLTLNSLTSACNQKSNRDPVLSLSEGDVQNALDSLIQRRLVTDESSFNSRAAKYQHRFCNTEFGSLKFTAQEKGIVCCMLLRGAQTPGELRTRTNRLCTFTDVKETESVLEGLAAREEGALVVKLPREPGKRESRYQHLFCGEVDIESLATASIESSGDTTRVDALESEVAELKLEVSELKDSLAQLRALINQ</sequence>
<dbReference type="InterPro" id="IPR036388">
    <property type="entry name" value="WH-like_DNA-bd_sf"/>
</dbReference>
<keyword evidence="4" id="KW-1185">Reference proteome</keyword>
<protein>
    <submittedName>
        <fullName evidence="3">UPF0502 protein</fullName>
    </submittedName>
</protein>
<evidence type="ECO:0000256" key="1">
    <source>
        <dbReference type="HAMAP-Rule" id="MF_01584"/>
    </source>
</evidence>
<proteinExistence type="inferred from homology"/>
<keyword evidence="2" id="KW-0175">Coiled coil</keyword>
<evidence type="ECO:0000256" key="2">
    <source>
        <dbReference type="SAM" id="Coils"/>
    </source>
</evidence>
<dbReference type="AlphaFoldDB" id="A0AAV5NR84"/>
<dbReference type="EMBL" id="BSNX01000016">
    <property type="protein sequence ID" value="GLQ72511.1"/>
    <property type="molecule type" value="Genomic_DNA"/>
</dbReference>
<dbReference type="RefSeq" id="WP_126607683.1">
    <property type="nucleotide sequence ID" value="NZ_AP025145.1"/>
</dbReference>
<name>A0AAV5NR84_9VIBR</name>
<dbReference type="Gene3D" id="1.10.10.10">
    <property type="entry name" value="Winged helix-like DNA-binding domain superfamily/Winged helix DNA-binding domain"/>
    <property type="match status" value="2"/>
</dbReference>
<gene>
    <name evidence="3" type="ORF">GCM10007932_18710</name>
</gene>
<evidence type="ECO:0000313" key="3">
    <source>
        <dbReference type="EMBL" id="GLQ72511.1"/>
    </source>
</evidence>
<dbReference type="InterPro" id="IPR036390">
    <property type="entry name" value="WH_DNA-bd_sf"/>
</dbReference>
<accession>A0AAV5NR84</accession>
<evidence type="ECO:0000313" key="4">
    <source>
        <dbReference type="Proteomes" id="UP001156690"/>
    </source>
</evidence>
<reference evidence="4" key="1">
    <citation type="journal article" date="2019" name="Int. J. Syst. Evol. Microbiol.">
        <title>The Global Catalogue of Microorganisms (GCM) 10K type strain sequencing project: providing services to taxonomists for standard genome sequencing and annotation.</title>
        <authorList>
            <consortium name="The Broad Institute Genomics Platform"/>
            <consortium name="The Broad Institute Genome Sequencing Center for Infectious Disease"/>
            <person name="Wu L."/>
            <person name="Ma J."/>
        </authorList>
    </citation>
    <scope>NUCLEOTIDE SEQUENCE [LARGE SCALE GENOMIC DNA]</scope>
    <source>
        <strain evidence="4">NBRC 15640</strain>
    </source>
</reference>